<evidence type="ECO:0000313" key="1">
    <source>
        <dbReference type="EMBL" id="AVK97196.1"/>
    </source>
</evidence>
<dbReference type="RefSeq" id="WP_024363641.1">
    <property type="nucleotide sequence ID" value="NZ_BJNS01000001.1"/>
</dbReference>
<accession>A0A2S0K1I0</accession>
<dbReference type="Proteomes" id="UP000238825">
    <property type="component" value="Chromosome"/>
</dbReference>
<dbReference type="Proteomes" id="UP000255295">
    <property type="component" value="Unassembled WGS sequence"/>
</dbReference>
<evidence type="ECO:0000313" key="3">
    <source>
        <dbReference type="Proteomes" id="UP000238825"/>
    </source>
</evidence>
<sequence>MHVVHFYENKISVLNQLLIRIPTIDENIQIKGRKAKVVDVIQMNERQYHVIVLFEKISKKQPLTKDLGKKKR</sequence>
<dbReference type="EMBL" id="CP019980">
    <property type="protein sequence ID" value="AVK97196.1"/>
    <property type="molecule type" value="Genomic_DNA"/>
</dbReference>
<dbReference type="AlphaFoldDB" id="A0A2S0K1I0"/>
<proteinExistence type="predicted"/>
<reference evidence="2 4" key="2">
    <citation type="submission" date="2018-06" db="EMBL/GenBank/DDBJ databases">
        <authorList>
            <consortium name="Pathogen Informatics"/>
            <person name="Doyle S."/>
        </authorList>
    </citation>
    <scope>NUCLEOTIDE SEQUENCE [LARGE SCALE GENOMIC DNA]</scope>
    <source>
        <strain evidence="2 4">NCTC10338</strain>
    </source>
</reference>
<protein>
    <submittedName>
        <fullName evidence="1">Uncharacterized protein</fullName>
    </submittedName>
</protein>
<organism evidence="1 3">
    <name type="scientific">Lysinibacillus sphaericus</name>
    <name type="common">Bacillus sphaericus</name>
    <dbReference type="NCBI Taxonomy" id="1421"/>
    <lineage>
        <taxon>Bacteria</taxon>
        <taxon>Bacillati</taxon>
        <taxon>Bacillota</taxon>
        <taxon>Bacilli</taxon>
        <taxon>Bacillales</taxon>
        <taxon>Bacillaceae</taxon>
        <taxon>Lysinibacillus</taxon>
    </lineage>
</organism>
<evidence type="ECO:0000313" key="4">
    <source>
        <dbReference type="Proteomes" id="UP000255295"/>
    </source>
</evidence>
<evidence type="ECO:0000313" key="2">
    <source>
        <dbReference type="EMBL" id="SUV16923.1"/>
    </source>
</evidence>
<reference evidence="1 3" key="1">
    <citation type="submission" date="2017-03" db="EMBL/GenBank/DDBJ databases">
        <title>The whole genome sequencing and assembly of Lysinibacillus sphaericus DSM 28T strain.</title>
        <authorList>
            <person name="Lee Y.-J."/>
            <person name="Yi H."/>
            <person name="Bahn Y.-S."/>
            <person name="Kim J.F."/>
            <person name="Lee D.-W."/>
        </authorList>
    </citation>
    <scope>NUCLEOTIDE SEQUENCE [LARGE SCALE GENOMIC DNA]</scope>
    <source>
        <strain evidence="1 3">DSM 28</strain>
    </source>
</reference>
<dbReference type="GeneID" id="48277199"/>
<name>A0A2S0K1I0_LYSSH</name>
<dbReference type="EMBL" id="UFSZ01000001">
    <property type="protein sequence ID" value="SUV16923.1"/>
    <property type="molecule type" value="Genomic_DNA"/>
</dbReference>
<gene>
    <name evidence="1" type="ORF">LS41612_13445</name>
    <name evidence="2" type="ORF">NCTC10338_02010</name>
</gene>